<dbReference type="GeneID" id="30912061"/>
<dbReference type="Proteomes" id="UP000092716">
    <property type="component" value="Chromosome 14"/>
</dbReference>
<feature type="region of interest" description="Disordered" evidence="1">
    <location>
        <begin position="175"/>
        <end position="197"/>
    </location>
</feature>
<organism evidence="3 4">
    <name type="scientific">Plasmodium coatneyi</name>
    <dbReference type="NCBI Taxonomy" id="208452"/>
    <lineage>
        <taxon>Eukaryota</taxon>
        <taxon>Sar</taxon>
        <taxon>Alveolata</taxon>
        <taxon>Apicomplexa</taxon>
        <taxon>Aconoidasida</taxon>
        <taxon>Haemosporida</taxon>
        <taxon>Plasmodiidae</taxon>
        <taxon>Plasmodium</taxon>
    </lineage>
</organism>
<sequence length="248" mass="28374">MWDRSIQFYKTQLHDQIVVWVDEILRGMNSNDNEDEAREGCEHVNSETGKMTDADMEVCTFILKNLLKIWKISTTGKGRKEVDIEMEEYIHCTIVNSWLHEYMNVNCAPWDIMTSAYDAMKYLCKLLNPEGECKNCVYKQLEPMAILTKISMLQHIRNAISKNREIMELINNKFPKKQCPKPPPPKPKNALSSATHPPAGKVAAAEKSVTIPPKTVTTTDLFVKVLKKWIEEEGLHGQGGYVIFIVFV</sequence>
<keyword evidence="4" id="KW-1185">Reference proteome</keyword>
<dbReference type="InterPro" id="IPR024290">
    <property type="entry name" value="SICA_extracell_a"/>
</dbReference>
<evidence type="ECO:0000256" key="1">
    <source>
        <dbReference type="SAM" id="MobiDB-lite"/>
    </source>
</evidence>
<gene>
    <name evidence="3" type="ORF">PCOAH_00053270</name>
</gene>
<accession>A0A1B1E850</accession>
<evidence type="ECO:0000313" key="4">
    <source>
        <dbReference type="Proteomes" id="UP000092716"/>
    </source>
</evidence>
<dbReference type="Pfam" id="PF12887">
    <property type="entry name" value="SICA_alpha"/>
    <property type="match status" value="1"/>
</dbReference>
<dbReference type="RefSeq" id="XP_019917876.1">
    <property type="nucleotide sequence ID" value="XM_020062107.1"/>
</dbReference>
<name>A0A1B1E850_9APIC</name>
<dbReference type="KEGG" id="pcot:PCOAH_00053270"/>
<evidence type="ECO:0000313" key="3">
    <source>
        <dbReference type="EMBL" id="ANQ11181.1"/>
    </source>
</evidence>
<reference evidence="4" key="1">
    <citation type="submission" date="2016-06" db="EMBL/GenBank/DDBJ databases">
        <title>First high quality genome sequence of Plasmodium coatneyi using continuous long reads from single molecule, real-time sequencing.</title>
        <authorList>
            <person name="Chien J.-T."/>
            <person name="Pakala S.B."/>
            <person name="Geraldo J.A."/>
            <person name="Lapp S.A."/>
            <person name="Barnwell J.W."/>
            <person name="Kissinger J.C."/>
            <person name="Galinski M.R."/>
            <person name="Humphrey J.C."/>
        </authorList>
    </citation>
    <scope>NUCLEOTIDE SEQUENCE [LARGE SCALE GENOMIC DNA]</scope>
    <source>
        <strain evidence="4">Hackeri</strain>
    </source>
</reference>
<dbReference type="EMBL" id="CP016252">
    <property type="protein sequence ID" value="ANQ11181.1"/>
    <property type="molecule type" value="Genomic_DNA"/>
</dbReference>
<protein>
    <submittedName>
        <fullName evidence="3">SICA antigen</fullName>
    </submittedName>
</protein>
<dbReference type="AlphaFoldDB" id="A0A1B1E850"/>
<feature type="domain" description="Schizont-infected cell agglutination extracellular alpha" evidence="2">
    <location>
        <begin position="12"/>
        <end position="146"/>
    </location>
</feature>
<proteinExistence type="predicted"/>
<evidence type="ECO:0000259" key="2">
    <source>
        <dbReference type="Pfam" id="PF12887"/>
    </source>
</evidence>
<dbReference type="VEuPathDB" id="PlasmoDB:PCOAH_00053270"/>